<feature type="domain" description="Glycosyltransferase 2-like" evidence="1">
    <location>
        <begin position="11"/>
        <end position="145"/>
    </location>
</feature>
<sequence>MIASFENIKISFVFPCRDASSWTEYCTKKLQKLRSSVWEAIFVDDHSDEKNFELLKFQLSQYQTLPVRLEQSPGQGPGPARNTGLRLAKGEYIAFLDVDDEWQLERLIALAENSTSDVVMYNHQRRYADGSIKMNQASGILEAVNGHEINIENIHDRQRLFYNFNVCWNKLCRREFLIGNNLFFHEGIYEDIDWSFLCLSLASTVSVTSDVLYTYVQHDGSVLKQNGIQHLAIIEAYHRAMENSVRMNGRFQEVIKDKSIKHFFAVLQSNARLAPENKKVFLKKISIFVRTWFSASEFFRLPTVPLWKKMVAYFDIYWLWSLTRKAKTLKSALR</sequence>
<dbReference type="Pfam" id="PF00535">
    <property type="entry name" value="Glycos_transf_2"/>
    <property type="match status" value="1"/>
</dbReference>
<dbReference type="RefSeq" id="WP_086901085.1">
    <property type="nucleotide sequence ID" value="NZ_CP021358.1"/>
</dbReference>
<dbReference type="CDD" id="cd00761">
    <property type="entry name" value="Glyco_tranf_GTA_type"/>
    <property type="match status" value="1"/>
</dbReference>
<dbReference type="AlphaFoldDB" id="A0A240US85"/>
<dbReference type="Gene3D" id="3.90.550.10">
    <property type="entry name" value="Spore Coat Polysaccharide Biosynthesis Protein SpsA, Chain A"/>
    <property type="match status" value="1"/>
</dbReference>
<reference evidence="2 3" key="1">
    <citation type="submission" date="2017-05" db="EMBL/GenBank/DDBJ databases">
        <authorList>
            <person name="Song R."/>
            <person name="Chenine A.L."/>
            <person name="Ruprecht R.M."/>
        </authorList>
    </citation>
    <scope>NUCLEOTIDE SEQUENCE [LARGE SCALE GENOMIC DNA]</scope>
    <source>
        <strain evidence="2">SW32</strain>
    </source>
</reference>
<dbReference type="KEGG" id="kma:B9H00_13500"/>
<protein>
    <recommendedName>
        <fullName evidence="1">Glycosyltransferase 2-like domain-containing protein</fullName>
    </recommendedName>
</protein>
<evidence type="ECO:0000313" key="3">
    <source>
        <dbReference type="Proteomes" id="UP000194457"/>
    </source>
</evidence>
<keyword evidence="3" id="KW-1185">Reference proteome</keyword>
<evidence type="ECO:0000313" key="2">
    <source>
        <dbReference type="EMBL" id="ART63943.1"/>
    </source>
</evidence>
<accession>A0A240US85</accession>
<dbReference type="OrthoDB" id="9801954at2"/>
<gene>
    <name evidence="2" type="ORF">B9H00_13500</name>
</gene>
<proteinExistence type="predicted"/>
<dbReference type="PANTHER" id="PTHR22916">
    <property type="entry name" value="GLYCOSYLTRANSFERASE"/>
    <property type="match status" value="1"/>
</dbReference>
<dbReference type="Proteomes" id="UP000194457">
    <property type="component" value="Chromosome"/>
</dbReference>
<dbReference type="EMBL" id="CP021358">
    <property type="protein sequence ID" value="ART63943.1"/>
    <property type="molecule type" value="Genomic_DNA"/>
</dbReference>
<name>A0A240US85_9GAMM</name>
<evidence type="ECO:0000259" key="1">
    <source>
        <dbReference type="Pfam" id="PF00535"/>
    </source>
</evidence>
<dbReference type="GO" id="GO:0016758">
    <property type="term" value="F:hexosyltransferase activity"/>
    <property type="evidence" value="ECO:0007669"/>
    <property type="project" value="UniProtKB-ARBA"/>
</dbReference>
<dbReference type="InterPro" id="IPR001173">
    <property type="entry name" value="Glyco_trans_2-like"/>
</dbReference>
<dbReference type="PANTHER" id="PTHR22916:SF3">
    <property type="entry name" value="UDP-GLCNAC:BETAGAL BETA-1,3-N-ACETYLGLUCOSAMINYLTRANSFERASE-LIKE PROTEIN 1"/>
    <property type="match status" value="1"/>
</dbReference>
<dbReference type="SUPFAM" id="SSF53448">
    <property type="entry name" value="Nucleotide-diphospho-sugar transferases"/>
    <property type="match status" value="1"/>
</dbReference>
<dbReference type="InterPro" id="IPR029044">
    <property type="entry name" value="Nucleotide-diphossugar_trans"/>
</dbReference>
<organism evidence="2 3">
    <name type="scientific">Kushneria marisflavi</name>
    <dbReference type="NCBI Taxonomy" id="157779"/>
    <lineage>
        <taxon>Bacteria</taxon>
        <taxon>Pseudomonadati</taxon>
        <taxon>Pseudomonadota</taxon>
        <taxon>Gammaproteobacteria</taxon>
        <taxon>Oceanospirillales</taxon>
        <taxon>Halomonadaceae</taxon>
        <taxon>Kushneria</taxon>
    </lineage>
</organism>